<evidence type="ECO:0000313" key="3">
    <source>
        <dbReference type="Proteomes" id="UP000679352"/>
    </source>
</evidence>
<evidence type="ECO:0000313" key="2">
    <source>
        <dbReference type="EMBL" id="QWK92117.1"/>
    </source>
</evidence>
<evidence type="ECO:0000256" key="1">
    <source>
        <dbReference type="SAM" id="Phobius"/>
    </source>
</evidence>
<keyword evidence="2" id="KW-0614">Plasmid</keyword>
<dbReference type="RefSeq" id="WP_215505206.1">
    <property type="nucleotide sequence ID" value="NZ_CP076362.1"/>
</dbReference>
<protein>
    <submittedName>
        <fullName evidence="2">Uncharacterized protein</fullName>
    </submittedName>
</protein>
<feature type="transmembrane region" description="Helical" evidence="1">
    <location>
        <begin position="6"/>
        <end position="25"/>
    </location>
</feature>
<proteinExistence type="predicted"/>
<reference evidence="2" key="1">
    <citation type="submission" date="2021-06" db="EMBL/GenBank/DDBJ databases">
        <authorList>
            <person name="Lee C.-S."/>
            <person name="Jin L."/>
        </authorList>
    </citation>
    <scope>NUCLEOTIDE SEQUENCE</scope>
    <source>
        <strain evidence="2">Con5</strain>
        <plasmid evidence="2">p1</plasmid>
    </source>
</reference>
<keyword evidence="1" id="KW-0472">Membrane</keyword>
<dbReference type="KEGG" id="gfu:KM031_17575"/>
<accession>A0A975P9X7</accession>
<dbReference type="EMBL" id="CP076362">
    <property type="protein sequence ID" value="QWK92117.1"/>
    <property type="molecule type" value="Genomic_DNA"/>
</dbReference>
<keyword evidence="1" id="KW-0812">Transmembrane</keyword>
<gene>
    <name evidence="2" type="ORF">KM031_17575</name>
</gene>
<sequence>MTVPPRVWIAVAIVAGLALVIGANWQLVDLAFRSQPGCVAERPGQAAAKPGC</sequence>
<keyword evidence="3" id="KW-1185">Reference proteome</keyword>
<geneLocation type="plasmid" evidence="2 3">
    <name>p1</name>
</geneLocation>
<keyword evidence="1" id="KW-1133">Transmembrane helix</keyword>
<dbReference type="AlphaFoldDB" id="A0A975P9X7"/>
<dbReference type="Proteomes" id="UP000679352">
    <property type="component" value="Plasmid p1"/>
</dbReference>
<name>A0A975P9X7_9RHOB</name>
<organism evidence="2 3">
    <name type="scientific">Gemmobacter fulvus</name>
    <dbReference type="NCBI Taxonomy" id="2840474"/>
    <lineage>
        <taxon>Bacteria</taxon>
        <taxon>Pseudomonadati</taxon>
        <taxon>Pseudomonadota</taxon>
        <taxon>Alphaproteobacteria</taxon>
        <taxon>Rhodobacterales</taxon>
        <taxon>Paracoccaceae</taxon>
        <taxon>Gemmobacter</taxon>
    </lineage>
</organism>